<dbReference type="EMBL" id="JAHJDP010000118">
    <property type="protein sequence ID" value="MBU2693302.1"/>
    <property type="molecule type" value="Genomic_DNA"/>
</dbReference>
<keyword evidence="1" id="KW-0812">Transmembrane</keyword>
<protein>
    <recommendedName>
        <fullName evidence="2">DUF5658 domain-containing protein</fullName>
    </recommendedName>
</protein>
<dbReference type="Pfam" id="PF18902">
    <property type="entry name" value="DUF5658"/>
    <property type="match status" value="1"/>
</dbReference>
<accession>A0A948S0Z5</accession>
<feature type="domain" description="DUF5658" evidence="2">
    <location>
        <begin position="64"/>
        <end position="149"/>
    </location>
</feature>
<dbReference type="Proteomes" id="UP000777784">
    <property type="component" value="Unassembled WGS sequence"/>
</dbReference>
<feature type="transmembrane region" description="Helical" evidence="1">
    <location>
        <begin position="131"/>
        <end position="153"/>
    </location>
</feature>
<reference evidence="3" key="1">
    <citation type="submission" date="2021-05" db="EMBL/GenBank/DDBJ databases">
        <title>Energy efficiency and biological interactions define the core microbiome of deep oligotrophic groundwater.</title>
        <authorList>
            <person name="Mehrshad M."/>
            <person name="Lopez-Fernandez M."/>
            <person name="Bell E."/>
            <person name="Bernier-Latmani R."/>
            <person name="Bertilsson S."/>
            <person name="Dopson M."/>
        </authorList>
    </citation>
    <scope>NUCLEOTIDE SEQUENCE</scope>
    <source>
        <strain evidence="3">Modern_marine.mb.64</strain>
    </source>
</reference>
<dbReference type="InterPro" id="IPR043717">
    <property type="entry name" value="DUF5658"/>
</dbReference>
<keyword evidence="1" id="KW-1133">Transmembrane helix</keyword>
<gene>
    <name evidence="3" type="ORF">KJ970_20480</name>
</gene>
<evidence type="ECO:0000313" key="3">
    <source>
        <dbReference type="EMBL" id="MBU2693302.1"/>
    </source>
</evidence>
<organism evidence="3 4">
    <name type="scientific">Eiseniibacteriota bacterium</name>
    <dbReference type="NCBI Taxonomy" id="2212470"/>
    <lineage>
        <taxon>Bacteria</taxon>
        <taxon>Candidatus Eiseniibacteriota</taxon>
    </lineage>
</organism>
<sequence length="154" mass="17398">MPSSNHRPGIPRPRRLFRDRRRHPTPILSRFTFRGRRRGARRDGEVVGLYIDRLSPGIVWPLLLIFVFHCIDAVLTLAHIQRGGVELNPFMALLIDAAPAAFISVKLGLSTFGLLFLGLHQNFPHVRKGIAALFAIFLCVVLYHIFLLIQIAVS</sequence>
<feature type="transmembrane region" description="Helical" evidence="1">
    <location>
        <begin position="100"/>
        <end position="119"/>
    </location>
</feature>
<evidence type="ECO:0000256" key="1">
    <source>
        <dbReference type="SAM" id="Phobius"/>
    </source>
</evidence>
<proteinExistence type="predicted"/>
<keyword evidence="1" id="KW-0472">Membrane</keyword>
<comment type="caution">
    <text evidence="3">The sequence shown here is derived from an EMBL/GenBank/DDBJ whole genome shotgun (WGS) entry which is preliminary data.</text>
</comment>
<dbReference type="AlphaFoldDB" id="A0A948S0Z5"/>
<name>A0A948S0Z5_UNCEI</name>
<evidence type="ECO:0000259" key="2">
    <source>
        <dbReference type="Pfam" id="PF18902"/>
    </source>
</evidence>
<feature type="transmembrane region" description="Helical" evidence="1">
    <location>
        <begin position="58"/>
        <end position="80"/>
    </location>
</feature>
<evidence type="ECO:0000313" key="4">
    <source>
        <dbReference type="Proteomes" id="UP000777784"/>
    </source>
</evidence>